<dbReference type="Pfam" id="PF00753">
    <property type="entry name" value="Lactamase_B"/>
    <property type="match status" value="1"/>
</dbReference>
<reference evidence="3" key="1">
    <citation type="journal article" date="2019" name="Int. J. Syst. Evol. Microbiol.">
        <title>The Global Catalogue of Microorganisms (GCM) 10K type strain sequencing project: providing services to taxonomists for standard genome sequencing and annotation.</title>
        <authorList>
            <consortium name="The Broad Institute Genomics Platform"/>
            <consortium name="The Broad Institute Genome Sequencing Center for Infectious Disease"/>
            <person name="Wu L."/>
            <person name="Ma J."/>
        </authorList>
    </citation>
    <scope>NUCLEOTIDE SEQUENCE [LARGE SCALE GENOMIC DNA]</scope>
    <source>
        <strain evidence="3">WYCCWR 12678</strain>
    </source>
</reference>
<name>A0ABV9Q2H6_9BACL</name>
<protein>
    <submittedName>
        <fullName evidence="2">MBL fold metallo-hydrolase</fullName>
    </submittedName>
</protein>
<dbReference type="Proteomes" id="UP001596002">
    <property type="component" value="Unassembled WGS sequence"/>
</dbReference>
<dbReference type="Gene3D" id="3.60.15.10">
    <property type="entry name" value="Ribonuclease Z/Hydroxyacylglutathione hydrolase-like"/>
    <property type="match status" value="1"/>
</dbReference>
<evidence type="ECO:0000313" key="2">
    <source>
        <dbReference type="EMBL" id="MFC4768411.1"/>
    </source>
</evidence>
<dbReference type="EMBL" id="JBHSHC010000101">
    <property type="protein sequence ID" value="MFC4768411.1"/>
    <property type="molecule type" value="Genomic_DNA"/>
</dbReference>
<keyword evidence="3" id="KW-1185">Reference proteome</keyword>
<feature type="domain" description="Metallo-beta-lactamase" evidence="1">
    <location>
        <begin position="27"/>
        <end position="243"/>
    </location>
</feature>
<organism evidence="2 3">
    <name type="scientific">Effusibacillus consociatus</name>
    <dbReference type="NCBI Taxonomy" id="1117041"/>
    <lineage>
        <taxon>Bacteria</taxon>
        <taxon>Bacillati</taxon>
        <taxon>Bacillota</taxon>
        <taxon>Bacilli</taxon>
        <taxon>Bacillales</taxon>
        <taxon>Alicyclobacillaceae</taxon>
        <taxon>Effusibacillus</taxon>
    </lineage>
</organism>
<dbReference type="PANTHER" id="PTHR23131">
    <property type="entry name" value="ENDORIBONUCLEASE LACTB2"/>
    <property type="match status" value="1"/>
</dbReference>
<dbReference type="SUPFAM" id="SSF56281">
    <property type="entry name" value="Metallo-hydrolase/oxidoreductase"/>
    <property type="match status" value="1"/>
</dbReference>
<comment type="caution">
    <text evidence="2">The sequence shown here is derived from an EMBL/GenBank/DDBJ whole genome shotgun (WGS) entry which is preliminary data.</text>
</comment>
<sequence>MQKMIQLERPCKGVVSLAIPTPFQIGDVNVYLLEGKKLTLVDTGANTEESWGLLTQGIEAAGYRLSDLQQVVLTHFHEDHTGLAYRLKKETGATVLAHPDTAVWLKEEPWFIERRNRFFLELYKRAGVNEAYIQKIIGVYQYLRRFGHPCEVDVVLADGETLPSHPEWKVVYTPGHSQTHFSLYRDSDEVMLLADHLIAHVSSNALLEPTVQSEEGRVKSLIQYRQELQKLKQFPISVGLAGHGEPIHDHVDLIDRRFDSMERRAENILEVLKGKQKTAFEVAMQLFPNRQDQLPLILSETIGHLDWLEAEGRLARGVRDGIDRYSV</sequence>
<evidence type="ECO:0000259" key="1">
    <source>
        <dbReference type="SMART" id="SM00849"/>
    </source>
</evidence>
<dbReference type="PANTHER" id="PTHR23131:SF4">
    <property type="entry name" value="METALLO-BETA-LACTAMASE SUPERFAMILY POTEIN"/>
    <property type="match status" value="1"/>
</dbReference>
<proteinExistence type="predicted"/>
<evidence type="ECO:0000313" key="3">
    <source>
        <dbReference type="Proteomes" id="UP001596002"/>
    </source>
</evidence>
<dbReference type="InterPro" id="IPR036388">
    <property type="entry name" value="WH-like_DNA-bd_sf"/>
</dbReference>
<gene>
    <name evidence="2" type="ORF">ACFO8Q_13755</name>
</gene>
<dbReference type="InterPro" id="IPR036866">
    <property type="entry name" value="RibonucZ/Hydroxyglut_hydro"/>
</dbReference>
<dbReference type="InterPro" id="IPR050662">
    <property type="entry name" value="Sec-metab_biosynth-thioest"/>
</dbReference>
<dbReference type="Gene3D" id="1.10.10.10">
    <property type="entry name" value="Winged helix-like DNA-binding domain superfamily/Winged helix DNA-binding domain"/>
    <property type="match status" value="1"/>
</dbReference>
<dbReference type="SMART" id="SM00849">
    <property type="entry name" value="Lactamase_B"/>
    <property type="match status" value="1"/>
</dbReference>
<accession>A0ABV9Q2H6</accession>
<dbReference type="InterPro" id="IPR001279">
    <property type="entry name" value="Metallo-B-lactamas"/>
</dbReference>
<dbReference type="RefSeq" id="WP_380026365.1">
    <property type="nucleotide sequence ID" value="NZ_JBHSHC010000101.1"/>
</dbReference>